<proteinExistence type="predicted"/>
<evidence type="ECO:0000313" key="2">
    <source>
        <dbReference type="Proteomes" id="UP000323105"/>
    </source>
</evidence>
<sequence>MLEHVQRCVAGLVQMEGDLAPFAQGLSGRLTVLANNNVLHSFLPQDLAAFLASYPDVRIHLQERMGTDIIPAVAEGRADVGIVAVDTDHPQLFFYPYREDYFVVLLPRRHAFSQHRSLRFSDCLNHPFISLQTGTALHTYLTNQAVLLGGRLDVRVQVTGFGAIAALVASGAGLAILPRSAVTPQDEAHTVIAALDEPWALRQHRVCVKRDAPRHWLREQFVAQLCPDASAVSLARI</sequence>
<dbReference type="InterPro" id="IPR005119">
    <property type="entry name" value="LysR_subst-bd"/>
</dbReference>
<dbReference type="SUPFAM" id="SSF53850">
    <property type="entry name" value="Periplasmic binding protein-like II"/>
    <property type="match status" value="1"/>
</dbReference>
<dbReference type="PANTHER" id="PTHR30419">
    <property type="entry name" value="HTH-TYPE TRANSCRIPTIONAL REGULATOR YBHD"/>
    <property type="match status" value="1"/>
</dbReference>
<protein>
    <submittedName>
        <fullName evidence="1">Uncharacterized protein</fullName>
    </submittedName>
</protein>
<comment type="caution">
    <text evidence="1">The sequence shown here is derived from an EMBL/GenBank/DDBJ whole genome shotgun (WGS) entry which is preliminary data.</text>
</comment>
<dbReference type="Proteomes" id="UP000323105">
    <property type="component" value="Unassembled WGS sequence"/>
</dbReference>
<reference evidence="1 2" key="1">
    <citation type="journal article" date="2019" name="Microbiol. Resour. Announc.">
        <title>Draft Genome Sequence of Comamonas testosteroni TA441, a Bacterium That Has a Cryptic Phenol Degradation Gene Cluster.</title>
        <authorList>
            <person name="Arai H."/>
            <person name="Ishii M."/>
        </authorList>
    </citation>
    <scope>NUCLEOTIDE SEQUENCE [LARGE SCALE GENOMIC DNA]</scope>
    <source>
        <strain evidence="1 2">TA441</strain>
    </source>
</reference>
<name>A0A1Y1IZN4_COMTE</name>
<dbReference type="PANTHER" id="PTHR30419:SF2">
    <property type="entry name" value="LYSR FAMILY TRANSCRIPTIONAL REGULATOR"/>
    <property type="match status" value="1"/>
</dbReference>
<dbReference type="AlphaFoldDB" id="A0A1Y1IZN4"/>
<dbReference type="Pfam" id="PF03466">
    <property type="entry name" value="LysR_substrate"/>
    <property type="match status" value="1"/>
</dbReference>
<accession>A0A1Y1IZN4</accession>
<dbReference type="GO" id="GO:0006355">
    <property type="term" value="P:regulation of DNA-templated transcription"/>
    <property type="evidence" value="ECO:0007669"/>
    <property type="project" value="TreeGrafter"/>
</dbReference>
<dbReference type="EMBL" id="BKBW01000006">
    <property type="protein sequence ID" value="GEQ76417.1"/>
    <property type="molecule type" value="Genomic_DNA"/>
</dbReference>
<organism evidence="1 2">
    <name type="scientific">Comamonas testosteroni</name>
    <name type="common">Pseudomonas testosteroni</name>
    <dbReference type="NCBI Taxonomy" id="285"/>
    <lineage>
        <taxon>Bacteria</taxon>
        <taxon>Pseudomonadati</taxon>
        <taxon>Pseudomonadota</taxon>
        <taxon>Betaproteobacteria</taxon>
        <taxon>Burkholderiales</taxon>
        <taxon>Comamonadaceae</taxon>
        <taxon>Comamonas</taxon>
    </lineage>
</organism>
<evidence type="ECO:0000313" key="1">
    <source>
        <dbReference type="EMBL" id="GEQ76417.1"/>
    </source>
</evidence>
<gene>
    <name evidence="1" type="ORF">CTTA_3422</name>
</gene>
<dbReference type="GO" id="GO:0005829">
    <property type="term" value="C:cytosol"/>
    <property type="evidence" value="ECO:0007669"/>
    <property type="project" value="TreeGrafter"/>
</dbReference>
<dbReference type="Gene3D" id="3.40.190.290">
    <property type="match status" value="1"/>
</dbReference>
<dbReference type="InterPro" id="IPR050950">
    <property type="entry name" value="HTH-type_LysR_regulators"/>
</dbReference>